<dbReference type="Proteomes" id="UP000626092">
    <property type="component" value="Unassembled WGS sequence"/>
</dbReference>
<sequence>MWKLKIGEGGSPWLRTLNGHTGRQHWEFDPDLGSPEDLEAVENAREEFRKNRFHQKHSADLLMRIQFNKDNRTRIVLPQVKVTDTEDITEDQVTATLRRALSFHSTLQAHDGHWPGDYGGPMFLMPGLNSDGGFATYELTRSYSWLELFNPAETFGDIVIDYPYVECSSAAIQALASFKKLYPGHRREEIESCIERAALFIEKKQAPDGSWFIIYLLVN</sequence>
<evidence type="ECO:0000313" key="3">
    <source>
        <dbReference type="Proteomes" id="UP000626092"/>
    </source>
</evidence>
<dbReference type="AlphaFoldDB" id="A0A834HHE9"/>
<evidence type="ECO:0000313" key="2">
    <source>
        <dbReference type="EMBL" id="KAF7153258.1"/>
    </source>
</evidence>
<comment type="caution">
    <text evidence="2">The sequence shown here is derived from an EMBL/GenBank/DDBJ whole genome shotgun (WGS) entry which is preliminary data.</text>
</comment>
<gene>
    <name evidence="2" type="ORF">RHSIM_Rhsim01G0108900</name>
</gene>
<dbReference type="EMBL" id="WJXA01000001">
    <property type="protein sequence ID" value="KAF7153258.1"/>
    <property type="molecule type" value="Genomic_DNA"/>
</dbReference>
<organism evidence="2 3">
    <name type="scientific">Rhododendron simsii</name>
    <name type="common">Sims's rhododendron</name>
    <dbReference type="NCBI Taxonomy" id="118357"/>
    <lineage>
        <taxon>Eukaryota</taxon>
        <taxon>Viridiplantae</taxon>
        <taxon>Streptophyta</taxon>
        <taxon>Embryophyta</taxon>
        <taxon>Tracheophyta</taxon>
        <taxon>Spermatophyta</taxon>
        <taxon>Magnoliopsida</taxon>
        <taxon>eudicotyledons</taxon>
        <taxon>Gunneridae</taxon>
        <taxon>Pentapetalae</taxon>
        <taxon>asterids</taxon>
        <taxon>Ericales</taxon>
        <taxon>Ericaceae</taxon>
        <taxon>Ericoideae</taxon>
        <taxon>Rhodoreae</taxon>
        <taxon>Rhododendron</taxon>
    </lineage>
</organism>
<proteinExistence type="inferred from homology"/>
<dbReference type="PANTHER" id="PTHR11764">
    <property type="entry name" value="TERPENE CYCLASE/MUTASE FAMILY MEMBER"/>
    <property type="match status" value="1"/>
</dbReference>
<name>A0A834HHE9_RHOSS</name>
<evidence type="ECO:0008006" key="4">
    <source>
        <dbReference type="Google" id="ProtNLM"/>
    </source>
</evidence>
<dbReference type="OrthoDB" id="21502at2759"/>
<dbReference type="GO" id="GO:0005811">
    <property type="term" value="C:lipid droplet"/>
    <property type="evidence" value="ECO:0007669"/>
    <property type="project" value="InterPro"/>
</dbReference>
<dbReference type="SUPFAM" id="SSF48239">
    <property type="entry name" value="Terpenoid cyclases/Protein prenyltransferases"/>
    <property type="match status" value="1"/>
</dbReference>
<dbReference type="GO" id="GO:0031559">
    <property type="term" value="F:oxidosqualene cyclase activity"/>
    <property type="evidence" value="ECO:0007669"/>
    <property type="project" value="UniProtKB-ARBA"/>
</dbReference>
<protein>
    <recommendedName>
        <fullName evidence="4">Cycloartenol synthase</fullName>
    </recommendedName>
</protein>
<dbReference type="InterPro" id="IPR018333">
    <property type="entry name" value="Squalene_cyclase"/>
</dbReference>
<reference evidence="2" key="1">
    <citation type="submission" date="2019-11" db="EMBL/GenBank/DDBJ databases">
        <authorList>
            <person name="Liu Y."/>
            <person name="Hou J."/>
            <person name="Li T.-Q."/>
            <person name="Guan C.-H."/>
            <person name="Wu X."/>
            <person name="Wu H.-Z."/>
            <person name="Ling F."/>
            <person name="Zhang R."/>
            <person name="Shi X.-G."/>
            <person name="Ren J.-P."/>
            <person name="Chen E.-F."/>
            <person name="Sun J.-M."/>
        </authorList>
    </citation>
    <scope>NUCLEOTIDE SEQUENCE</scope>
    <source>
        <strain evidence="2">Adult_tree_wgs_1</strain>
        <tissue evidence="2">Leaves</tissue>
    </source>
</reference>
<dbReference type="InterPro" id="IPR008930">
    <property type="entry name" value="Terpenoid_cyclase/PrenylTrfase"/>
</dbReference>
<comment type="similarity">
    <text evidence="1">Belongs to the terpene cyclase/mutase family.</text>
</comment>
<accession>A0A834HHE9</accession>
<evidence type="ECO:0000256" key="1">
    <source>
        <dbReference type="ARBA" id="ARBA00009755"/>
    </source>
</evidence>
<keyword evidence="3" id="KW-1185">Reference proteome</keyword>
<dbReference type="GO" id="GO:0016104">
    <property type="term" value="P:triterpenoid biosynthetic process"/>
    <property type="evidence" value="ECO:0007669"/>
    <property type="project" value="InterPro"/>
</dbReference>
<dbReference type="PANTHER" id="PTHR11764:SF20">
    <property type="entry name" value="LANOSTEROL SYNTHASE"/>
    <property type="match status" value="1"/>
</dbReference>
<dbReference type="Gene3D" id="1.50.10.20">
    <property type="match status" value="1"/>
</dbReference>